<evidence type="ECO:0000313" key="19">
    <source>
        <dbReference type="Proteomes" id="UP000461010"/>
    </source>
</evidence>
<keyword evidence="3" id="KW-1003">Cell membrane</keyword>
<feature type="transmembrane region" description="Helical" evidence="15">
    <location>
        <begin position="43"/>
        <end position="61"/>
    </location>
</feature>
<keyword evidence="12" id="KW-0131">Cell cycle</keyword>
<evidence type="ECO:0000256" key="10">
    <source>
        <dbReference type="ARBA" id="ARBA00023125"/>
    </source>
</evidence>
<evidence type="ECO:0000256" key="8">
    <source>
        <dbReference type="ARBA" id="ARBA00022840"/>
    </source>
</evidence>
<dbReference type="Pfam" id="PF17854">
    <property type="entry name" value="FtsK_alpha"/>
    <property type="match status" value="1"/>
</dbReference>
<dbReference type="Proteomes" id="UP000472839">
    <property type="component" value="Unassembled WGS sequence"/>
</dbReference>
<evidence type="ECO:0000256" key="15">
    <source>
        <dbReference type="SAM" id="Phobius"/>
    </source>
</evidence>
<dbReference type="InterPro" id="IPR003593">
    <property type="entry name" value="AAA+_ATPase"/>
</dbReference>
<evidence type="ECO:0000256" key="5">
    <source>
        <dbReference type="ARBA" id="ARBA00022692"/>
    </source>
</evidence>
<dbReference type="InterPro" id="IPR036388">
    <property type="entry name" value="WH-like_DNA-bd_sf"/>
</dbReference>
<dbReference type="InterPro" id="IPR041027">
    <property type="entry name" value="FtsK_alpha"/>
</dbReference>
<dbReference type="PROSITE" id="PS50901">
    <property type="entry name" value="FTSK"/>
    <property type="match status" value="1"/>
</dbReference>
<evidence type="ECO:0000313" key="20">
    <source>
        <dbReference type="Proteomes" id="UP000472839"/>
    </source>
</evidence>
<feature type="transmembrane region" description="Helical" evidence="15">
    <location>
        <begin position="5"/>
        <end position="23"/>
    </location>
</feature>
<comment type="caution">
    <text evidence="17">The sequence shown here is derived from an EMBL/GenBank/DDBJ whole genome shotgun (WGS) entry which is preliminary data.</text>
</comment>
<feature type="domain" description="FtsK" evidence="16">
    <location>
        <begin position="407"/>
        <end position="597"/>
    </location>
</feature>
<evidence type="ECO:0000256" key="2">
    <source>
        <dbReference type="ARBA" id="ARBA00006474"/>
    </source>
</evidence>
<dbReference type="GO" id="GO:0005886">
    <property type="term" value="C:plasma membrane"/>
    <property type="evidence" value="ECO:0007669"/>
    <property type="project" value="UniProtKB-SubCell"/>
</dbReference>
<dbReference type="PANTHER" id="PTHR22683:SF41">
    <property type="entry name" value="DNA TRANSLOCASE FTSK"/>
    <property type="match status" value="1"/>
</dbReference>
<dbReference type="RefSeq" id="WP_152190077.1">
    <property type="nucleotide sequence ID" value="NZ_WFKI01000008.1"/>
</dbReference>
<dbReference type="GO" id="GO:0005524">
    <property type="term" value="F:ATP binding"/>
    <property type="evidence" value="ECO:0007669"/>
    <property type="project" value="UniProtKB-UniRule"/>
</dbReference>
<dbReference type="CDD" id="cd01127">
    <property type="entry name" value="TrwB_TraG_TraD_VirD4"/>
    <property type="match status" value="1"/>
</dbReference>
<evidence type="ECO:0000256" key="12">
    <source>
        <dbReference type="ARBA" id="ARBA00023306"/>
    </source>
</evidence>
<dbReference type="SUPFAM" id="SSF52540">
    <property type="entry name" value="P-loop containing nucleoside triphosphate hydrolases"/>
    <property type="match status" value="1"/>
</dbReference>
<dbReference type="GO" id="GO:0007059">
    <property type="term" value="P:chromosome segregation"/>
    <property type="evidence" value="ECO:0007669"/>
    <property type="project" value="UniProtKB-KW"/>
</dbReference>
<keyword evidence="9 15" id="KW-1133">Transmembrane helix</keyword>
<comment type="subunit">
    <text evidence="13">Homohexamer. Forms a ring that surrounds DNA.</text>
</comment>
<comment type="similarity">
    <text evidence="2">Belongs to the FtsK/SpoIIIE/SftA family.</text>
</comment>
<evidence type="ECO:0000256" key="11">
    <source>
        <dbReference type="ARBA" id="ARBA00023136"/>
    </source>
</evidence>
<dbReference type="GO" id="GO:0051301">
    <property type="term" value="P:cell division"/>
    <property type="evidence" value="ECO:0007669"/>
    <property type="project" value="UniProtKB-KW"/>
</dbReference>
<sequence length="736" mass="82491">MAKKIISLIVLFIIVYFEFATFFSTKDVVGKVGFIFAKNSNEYFGLLSYVYLLMFLYPLYIINFKENIKGKDLTLNIIVVLLILFVSLIFQSLIVENGIYSGKIGNILVESLSPFIGNAGLYIFVLVGFVISFLVLFENSEMDVTKLVNKFKFDRSSNIKRIENTSSKRKKRKEESVVVKESGNTAEITIDNPIITPVAPVETDFINEPEILEVIDEIKENTSKEENNQLEEQILSTQHEAHGIIVEELEENKKLLDEIELGATEKPKDFKLPHTNFFQATPKEKKSKVSESVIDQKICDLLDKLSMFKIEGDVVRTYTGPVVTTFEFKPAPNVKVSKILNLQDDLAMALKAQTIRIQAPIPGKDVVGIEVPNEDTQTIYLKEMLESDLFQNSKSPLTMILGKDIVGKAFITDLKKLPHLLIAGTTGSGKSVGINSMILSLLYKNSPDNLKLVMIDPKMLEFSMYNDIPHLLTPVITKAGDAVNALANMVGEMERRYTLMSQTKTKNIENYNEKAKKEGFETLPYIVVVIDELADLMMTSGKDVEYSIARLAQMARASGIHLIVATQRPSVDVVTGLIKANLPSRLSYKVGQKIDSKIILDSMGAESLLGRGDMLFTPPGMSGLVRIHAPWSSEDEIEKVVDFLKEQRDVEYDMNFIKDRNSQNSSNTSTSAELGELDELYEAAKMVCINDKKTSISYIQRKLRIGYNRAATIVEQLEQTGVLSEANIKGNREILV</sequence>
<comment type="subcellular location">
    <subcellularLocation>
        <location evidence="1">Cell membrane</location>
        <topology evidence="1">Multi-pass membrane protein</topology>
    </subcellularLocation>
</comment>
<dbReference type="EMBL" id="WFKK01000005">
    <property type="protein sequence ID" value="KAB7890476.1"/>
    <property type="molecule type" value="Genomic_DNA"/>
</dbReference>
<dbReference type="Pfam" id="PF13491">
    <property type="entry name" value="FtsK_4TM"/>
    <property type="match status" value="1"/>
</dbReference>
<keyword evidence="5 15" id="KW-0812">Transmembrane</keyword>
<protein>
    <submittedName>
        <fullName evidence="17">DNA translocase FtsK</fullName>
    </submittedName>
</protein>
<name>A0A6L4WVH5_9BACT</name>
<organism evidence="17 20">
    <name type="scientific">Poseidonibacter ostreae</name>
    <dbReference type="NCBI Taxonomy" id="2654171"/>
    <lineage>
        <taxon>Bacteria</taxon>
        <taxon>Pseudomonadati</taxon>
        <taxon>Campylobacterota</taxon>
        <taxon>Epsilonproteobacteria</taxon>
        <taxon>Campylobacterales</taxon>
        <taxon>Arcobacteraceae</taxon>
        <taxon>Poseidonibacter</taxon>
    </lineage>
</organism>
<dbReference type="Proteomes" id="UP000461010">
    <property type="component" value="Unassembled WGS sequence"/>
</dbReference>
<dbReference type="InterPro" id="IPR027417">
    <property type="entry name" value="P-loop_NTPase"/>
</dbReference>
<keyword evidence="10" id="KW-0238">DNA-binding</keyword>
<keyword evidence="4" id="KW-0132">Cell division</keyword>
<gene>
    <name evidence="18" type="ORF">GBG18_08165</name>
    <name evidence="17" type="ORF">GBG19_03175</name>
</gene>
<reference evidence="19 20" key="1">
    <citation type="submission" date="2019-10" db="EMBL/GenBank/DDBJ databases">
        <title>Poseidonibacter ostreae sp. nov., isolated from the gut of the Ostrea denselamellosa.</title>
        <authorList>
            <person name="Choi A."/>
        </authorList>
    </citation>
    <scope>NUCLEOTIDE SEQUENCE [LARGE SCALE GENOMIC DNA]</scope>
    <source>
        <strain evidence="17 20">SJOD-M-33</strain>
        <strain evidence="18 19">SJOD-M-5</strain>
    </source>
</reference>
<evidence type="ECO:0000259" key="16">
    <source>
        <dbReference type="PROSITE" id="PS50901"/>
    </source>
</evidence>
<dbReference type="InterPro" id="IPR036390">
    <property type="entry name" value="WH_DNA-bd_sf"/>
</dbReference>
<evidence type="ECO:0000256" key="6">
    <source>
        <dbReference type="ARBA" id="ARBA00022741"/>
    </source>
</evidence>
<dbReference type="EMBL" id="WFKJ01000021">
    <property type="protein sequence ID" value="KAB7890931.1"/>
    <property type="molecule type" value="Genomic_DNA"/>
</dbReference>
<keyword evidence="8 14" id="KW-0067">ATP-binding</keyword>
<feature type="transmembrane region" description="Helical" evidence="15">
    <location>
        <begin position="73"/>
        <end position="95"/>
    </location>
</feature>
<keyword evidence="6 14" id="KW-0547">Nucleotide-binding</keyword>
<dbReference type="SMART" id="SM00843">
    <property type="entry name" value="Ftsk_gamma"/>
    <property type="match status" value="1"/>
</dbReference>
<evidence type="ECO:0000256" key="14">
    <source>
        <dbReference type="PROSITE-ProRule" id="PRU00289"/>
    </source>
</evidence>
<evidence type="ECO:0000256" key="9">
    <source>
        <dbReference type="ARBA" id="ARBA00022989"/>
    </source>
</evidence>
<keyword evidence="11 15" id="KW-0472">Membrane</keyword>
<dbReference type="AlphaFoldDB" id="A0A6L4WVH5"/>
<evidence type="ECO:0000313" key="17">
    <source>
        <dbReference type="EMBL" id="KAB7890476.1"/>
    </source>
</evidence>
<dbReference type="Gene3D" id="3.40.50.300">
    <property type="entry name" value="P-loop containing nucleotide triphosphate hydrolases"/>
    <property type="match status" value="1"/>
</dbReference>
<feature type="transmembrane region" description="Helical" evidence="15">
    <location>
        <begin position="115"/>
        <end position="137"/>
    </location>
</feature>
<evidence type="ECO:0000256" key="13">
    <source>
        <dbReference type="ARBA" id="ARBA00025923"/>
    </source>
</evidence>
<proteinExistence type="inferred from homology"/>
<dbReference type="Gene3D" id="3.30.980.40">
    <property type="match status" value="1"/>
</dbReference>
<evidence type="ECO:0000256" key="1">
    <source>
        <dbReference type="ARBA" id="ARBA00004651"/>
    </source>
</evidence>
<dbReference type="InterPro" id="IPR002543">
    <property type="entry name" value="FtsK_dom"/>
</dbReference>
<dbReference type="Pfam" id="PF09397">
    <property type="entry name" value="FtsK_gamma"/>
    <property type="match status" value="1"/>
</dbReference>
<evidence type="ECO:0000256" key="3">
    <source>
        <dbReference type="ARBA" id="ARBA00022475"/>
    </source>
</evidence>
<dbReference type="SUPFAM" id="SSF46785">
    <property type="entry name" value="Winged helix' DNA-binding domain"/>
    <property type="match status" value="1"/>
</dbReference>
<evidence type="ECO:0000256" key="7">
    <source>
        <dbReference type="ARBA" id="ARBA00022829"/>
    </source>
</evidence>
<dbReference type="InterPro" id="IPR050206">
    <property type="entry name" value="FtsK/SpoIIIE/SftA"/>
</dbReference>
<dbReference type="InterPro" id="IPR025199">
    <property type="entry name" value="FtsK_4TM"/>
</dbReference>
<dbReference type="SMART" id="SM00382">
    <property type="entry name" value="AAA"/>
    <property type="match status" value="1"/>
</dbReference>
<evidence type="ECO:0000256" key="4">
    <source>
        <dbReference type="ARBA" id="ARBA00022618"/>
    </source>
</evidence>
<dbReference type="PANTHER" id="PTHR22683">
    <property type="entry name" value="SPORULATION PROTEIN RELATED"/>
    <property type="match status" value="1"/>
</dbReference>
<evidence type="ECO:0000313" key="18">
    <source>
        <dbReference type="EMBL" id="KAB7890931.1"/>
    </source>
</evidence>
<dbReference type="InterPro" id="IPR018541">
    <property type="entry name" value="Ftsk_gamma"/>
</dbReference>
<feature type="binding site" evidence="14">
    <location>
        <begin position="424"/>
        <end position="431"/>
    </location>
    <ligand>
        <name>ATP</name>
        <dbReference type="ChEBI" id="CHEBI:30616"/>
    </ligand>
</feature>
<keyword evidence="7" id="KW-0159">Chromosome partition</keyword>
<dbReference type="GO" id="GO:0003677">
    <property type="term" value="F:DNA binding"/>
    <property type="evidence" value="ECO:0007669"/>
    <property type="project" value="UniProtKB-KW"/>
</dbReference>
<accession>A0A6L4WVH5</accession>
<dbReference type="Pfam" id="PF01580">
    <property type="entry name" value="FtsK_SpoIIIE"/>
    <property type="match status" value="1"/>
</dbReference>
<keyword evidence="19" id="KW-1185">Reference proteome</keyword>
<dbReference type="Gene3D" id="1.10.10.10">
    <property type="entry name" value="Winged helix-like DNA-binding domain superfamily/Winged helix DNA-binding domain"/>
    <property type="match status" value="1"/>
</dbReference>